<dbReference type="PROSITE" id="PS51257">
    <property type="entry name" value="PROKAR_LIPOPROTEIN"/>
    <property type="match status" value="1"/>
</dbReference>
<dbReference type="STRING" id="1543381.LF63_0100965"/>
<dbReference type="Gene3D" id="3.40.190.10">
    <property type="entry name" value="Periplasmic binding protein-like II"/>
    <property type="match status" value="2"/>
</dbReference>
<evidence type="ECO:0000256" key="4">
    <source>
        <dbReference type="ARBA" id="ARBA00022729"/>
    </source>
</evidence>
<evidence type="ECO:0000256" key="1">
    <source>
        <dbReference type="ARBA" id="ARBA00004418"/>
    </source>
</evidence>
<reference evidence="7 9" key="2">
    <citation type="submission" date="2020-08" db="EMBL/GenBank/DDBJ databases">
        <title>Genomic Encyclopedia of Type Strains, Phase IV (KMG-IV): sequencing the most valuable type-strain genomes for metagenomic binning, comparative biology and taxonomic classification.</title>
        <authorList>
            <person name="Goeker M."/>
        </authorList>
    </citation>
    <scope>NUCLEOTIDE SEQUENCE [LARGE SCALE GENOMIC DNA]</scope>
    <source>
        <strain evidence="7 9">DSM 107085</strain>
    </source>
</reference>
<evidence type="ECO:0000313" key="7">
    <source>
        <dbReference type="EMBL" id="MBB6184699.1"/>
    </source>
</evidence>
<evidence type="ECO:0000256" key="3">
    <source>
        <dbReference type="ARBA" id="ARBA00022448"/>
    </source>
</evidence>
<evidence type="ECO:0000256" key="5">
    <source>
        <dbReference type="SAM" id="SignalP"/>
    </source>
</evidence>
<comment type="subcellular location">
    <subcellularLocation>
        <location evidence="1">Periplasm</location>
    </subcellularLocation>
</comment>
<evidence type="ECO:0000313" key="6">
    <source>
        <dbReference type="EMBL" id="KGI79090.1"/>
    </source>
</evidence>
<gene>
    <name evidence="7" type="ORF">HNQ86_002044</name>
    <name evidence="6" type="ORF">LF63_0100965</name>
</gene>
<reference evidence="6 8" key="1">
    <citation type="submission" date="2014-09" db="EMBL/GenBank/DDBJ databases">
        <title>Xanthomonadaceae 3.5X direct submission.</title>
        <authorList>
            <person name="Fang T."/>
            <person name="Wang H."/>
        </authorList>
    </citation>
    <scope>NUCLEOTIDE SEQUENCE [LARGE SCALE GENOMIC DNA]</scope>
    <source>
        <strain evidence="6 8">3.5X</strain>
    </source>
</reference>
<dbReference type="EMBL" id="JACHET010000001">
    <property type="protein sequence ID" value="MBB6184699.1"/>
    <property type="molecule type" value="Genomic_DNA"/>
</dbReference>
<proteinExistence type="inferred from homology"/>
<feature type="signal peptide" evidence="5">
    <location>
        <begin position="1"/>
        <end position="27"/>
    </location>
</feature>
<keyword evidence="7" id="KW-0762">Sugar transport</keyword>
<dbReference type="RefSeq" id="WP_043099041.1">
    <property type="nucleotide sequence ID" value="NZ_JACHET010000001.1"/>
</dbReference>
<sequence>MRLWRARGWHCAALLAVALLLCACRHAAPPATQTVTFWAMGREGESVRRLMPAFEREHPDIRVRVEILPWKAAHQKLLTAFAGDVTPDLCQLGNTWVPELAALGALQPLGAQVRASKSVDPDDYFPGIWDTNRIDGTLYGVPWYVDTRLLFYRKDLLAKAGFDHPPRSWGEWARQMAAIKAMVGPSRYAVLLPLNEFEQLESLGLQQPQSMLRDGGRYGNFQSPGFKRALRFYSEIFRNDWAPKVTNAEASNPWAEFGRGYFAFYVSGPWNIEEFKNRLPASQQGDWATAPLPGPDGPGTSLAGGASLVIFRASRHKQAAWKLIEYLSRPDVQRTFYQLVGDMPPRRSAWDNSALADDPHAHAFRVQLERARPVPKVPEWERIAAQLALVEERMAHGQLSVDQAAQLLNARADAILAKRRWVLAHEPSKAPERSP</sequence>
<dbReference type="Proteomes" id="UP000029708">
    <property type="component" value="Unassembled WGS sequence"/>
</dbReference>
<dbReference type="EMBL" id="JROI01000003">
    <property type="protein sequence ID" value="KGI79090.1"/>
    <property type="molecule type" value="Genomic_DNA"/>
</dbReference>
<keyword evidence="3" id="KW-0813">Transport</keyword>
<keyword evidence="8" id="KW-1185">Reference proteome</keyword>
<dbReference type="HOGENOM" id="CLU_031285_10_1_6"/>
<dbReference type="SUPFAM" id="SSF53850">
    <property type="entry name" value="Periplasmic binding protein-like II"/>
    <property type="match status" value="1"/>
</dbReference>
<evidence type="ECO:0000313" key="8">
    <source>
        <dbReference type="Proteomes" id="UP000029708"/>
    </source>
</evidence>
<comment type="caution">
    <text evidence="6">The sequence shown here is derived from an EMBL/GenBank/DDBJ whole genome shotgun (WGS) entry which is preliminary data.</text>
</comment>
<dbReference type="PANTHER" id="PTHR43649">
    <property type="entry name" value="ARABINOSE-BINDING PROTEIN-RELATED"/>
    <property type="match status" value="1"/>
</dbReference>
<dbReference type="InterPro" id="IPR050490">
    <property type="entry name" value="Bact_solute-bd_prot1"/>
</dbReference>
<feature type="chain" id="PRO_5036291048" evidence="5">
    <location>
        <begin position="28"/>
        <end position="435"/>
    </location>
</feature>
<keyword evidence="4 5" id="KW-0732">Signal</keyword>
<comment type="similarity">
    <text evidence="2">Belongs to the bacterial solute-binding protein 1 family.</text>
</comment>
<protein>
    <submittedName>
        <fullName evidence="6">ABC transporter substrate-binding protein</fullName>
    </submittedName>
    <submittedName>
        <fullName evidence="7">Multiple sugar transport system substrate-binding protein</fullName>
    </submittedName>
</protein>
<dbReference type="GO" id="GO:0042597">
    <property type="term" value="C:periplasmic space"/>
    <property type="evidence" value="ECO:0007669"/>
    <property type="project" value="UniProtKB-SubCell"/>
</dbReference>
<dbReference type="OrthoDB" id="9808332at2"/>
<dbReference type="Pfam" id="PF01547">
    <property type="entry name" value="SBP_bac_1"/>
    <property type="match status" value="1"/>
</dbReference>
<evidence type="ECO:0000313" key="9">
    <source>
        <dbReference type="Proteomes" id="UP000560000"/>
    </source>
</evidence>
<accession>A0A099D1C6</accession>
<dbReference type="AlphaFoldDB" id="A0A099D1C6"/>
<name>A0A099D1C6_9GAMM</name>
<organism evidence="6 8">
    <name type="scientific">Oleiagrimonas soli</name>
    <dbReference type="NCBI Taxonomy" id="1543381"/>
    <lineage>
        <taxon>Bacteria</taxon>
        <taxon>Pseudomonadati</taxon>
        <taxon>Pseudomonadota</taxon>
        <taxon>Gammaproteobacteria</taxon>
        <taxon>Lysobacterales</taxon>
        <taxon>Rhodanobacteraceae</taxon>
        <taxon>Oleiagrimonas</taxon>
    </lineage>
</organism>
<dbReference type="PANTHER" id="PTHR43649:SF34">
    <property type="entry name" value="ABC TRANSPORTER PERIPLASMIC-BINDING PROTEIN YCJN-RELATED"/>
    <property type="match status" value="1"/>
</dbReference>
<evidence type="ECO:0000256" key="2">
    <source>
        <dbReference type="ARBA" id="ARBA00008520"/>
    </source>
</evidence>
<dbReference type="InterPro" id="IPR006059">
    <property type="entry name" value="SBP"/>
</dbReference>
<dbReference type="Proteomes" id="UP000560000">
    <property type="component" value="Unassembled WGS sequence"/>
</dbReference>
<dbReference type="CDD" id="cd14747">
    <property type="entry name" value="PBP2_MalE"/>
    <property type="match status" value="1"/>
</dbReference>